<name>A0A0F9ELP6_9ZZZZ</name>
<sequence>MPLTIIELRTEMGHHLQDAAHTLLNTAQLLSFINSAAWDAAAEGWLLDTQDESITLSASDYEYNVPAGIAYIHEIWTEAAAEAGTYPTFVPWHQWEIVLDTADTPAIHFSRESFTPTALDVRLKGQTRPTSEYGAGDSIDTGMESFIRERAVSYAARNLSRQGGPHSQMYAALSEAAMVKSEALLQQNAEFFRPKAYSRAVPGR</sequence>
<gene>
    <name evidence="1" type="ORF">LCGC14_2412080</name>
</gene>
<protein>
    <submittedName>
        <fullName evidence="1">Uncharacterized protein</fullName>
    </submittedName>
</protein>
<organism evidence="1">
    <name type="scientific">marine sediment metagenome</name>
    <dbReference type="NCBI Taxonomy" id="412755"/>
    <lineage>
        <taxon>unclassified sequences</taxon>
        <taxon>metagenomes</taxon>
        <taxon>ecological metagenomes</taxon>
    </lineage>
</organism>
<evidence type="ECO:0000313" key="1">
    <source>
        <dbReference type="EMBL" id="KKL24763.1"/>
    </source>
</evidence>
<comment type="caution">
    <text evidence="1">The sequence shown here is derived from an EMBL/GenBank/DDBJ whole genome shotgun (WGS) entry which is preliminary data.</text>
</comment>
<dbReference type="EMBL" id="LAZR01036464">
    <property type="protein sequence ID" value="KKL24763.1"/>
    <property type="molecule type" value="Genomic_DNA"/>
</dbReference>
<accession>A0A0F9ELP6</accession>
<proteinExistence type="predicted"/>
<reference evidence="1" key="1">
    <citation type="journal article" date="2015" name="Nature">
        <title>Complex archaea that bridge the gap between prokaryotes and eukaryotes.</title>
        <authorList>
            <person name="Spang A."/>
            <person name="Saw J.H."/>
            <person name="Jorgensen S.L."/>
            <person name="Zaremba-Niedzwiedzka K."/>
            <person name="Martijn J."/>
            <person name="Lind A.E."/>
            <person name="van Eijk R."/>
            <person name="Schleper C."/>
            <person name="Guy L."/>
            <person name="Ettema T.J."/>
        </authorList>
    </citation>
    <scope>NUCLEOTIDE SEQUENCE</scope>
</reference>
<dbReference type="AlphaFoldDB" id="A0A0F9ELP6"/>